<evidence type="ECO:0000313" key="12">
    <source>
        <dbReference type="EMBL" id="KAK0042558.1"/>
    </source>
</evidence>
<dbReference type="PRINTS" id="PR00237">
    <property type="entry name" value="GPCRRHODOPSN"/>
</dbReference>
<comment type="caution">
    <text evidence="12">The sequence shown here is derived from an EMBL/GenBank/DDBJ whole genome shotgun (WGS) entry which is preliminary data.</text>
</comment>
<accession>A0AAD8EX03</accession>
<organism evidence="12 13">
    <name type="scientific">Biomphalaria pfeifferi</name>
    <name type="common">Bloodfluke planorb</name>
    <name type="synonym">Freshwater snail</name>
    <dbReference type="NCBI Taxonomy" id="112525"/>
    <lineage>
        <taxon>Eukaryota</taxon>
        <taxon>Metazoa</taxon>
        <taxon>Spiralia</taxon>
        <taxon>Lophotrochozoa</taxon>
        <taxon>Mollusca</taxon>
        <taxon>Gastropoda</taxon>
        <taxon>Heterobranchia</taxon>
        <taxon>Euthyneura</taxon>
        <taxon>Panpulmonata</taxon>
        <taxon>Hygrophila</taxon>
        <taxon>Lymnaeoidea</taxon>
        <taxon>Planorbidae</taxon>
        <taxon>Biomphalaria</taxon>
    </lineage>
</organism>
<keyword evidence="2 8" id="KW-0812">Transmembrane</keyword>
<feature type="compositionally biased region" description="Basic residues" evidence="9">
    <location>
        <begin position="420"/>
        <end position="432"/>
    </location>
</feature>
<keyword evidence="6 8" id="KW-0675">Receptor</keyword>
<gene>
    <name evidence="12" type="ORF">Bpfe_028009</name>
</gene>
<proteinExistence type="inferred from homology"/>
<dbReference type="PROSITE" id="PS00237">
    <property type="entry name" value="G_PROTEIN_RECEP_F1_1"/>
    <property type="match status" value="1"/>
</dbReference>
<reference evidence="12" key="2">
    <citation type="submission" date="2023-04" db="EMBL/GenBank/DDBJ databases">
        <authorList>
            <person name="Bu L."/>
            <person name="Lu L."/>
            <person name="Laidemitt M.R."/>
            <person name="Zhang S.M."/>
            <person name="Mutuku M."/>
            <person name="Mkoji G."/>
            <person name="Steinauer M."/>
            <person name="Loker E.S."/>
        </authorList>
    </citation>
    <scope>NUCLEOTIDE SEQUENCE</scope>
    <source>
        <strain evidence="12">KasaAsao</strain>
        <tissue evidence="12">Whole Snail</tissue>
    </source>
</reference>
<comment type="subcellular location">
    <subcellularLocation>
        <location evidence="1">Membrane</location>
        <topology evidence="1">Multi-pass membrane protein</topology>
    </subcellularLocation>
</comment>
<dbReference type="GO" id="GO:0005886">
    <property type="term" value="C:plasma membrane"/>
    <property type="evidence" value="ECO:0007669"/>
    <property type="project" value="TreeGrafter"/>
</dbReference>
<name>A0AAD8EX03_BIOPF</name>
<keyword evidence="5 10" id="KW-0472">Membrane</keyword>
<keyword evidence="7 8" id="KW-0807">Transducer</keyword>
<evidence type="ECO:0000256" key="9">
    <source>
        <dbReference type="SAM" id="MobiDB-lite"/>
    </source>
</evidence>
<dbReference type="EMBL" id="JASAOG010000238">
    <property type="protein sequence ID" value="KAK0042558.1"/>
    <property type="molecule type" value="Genomic_DNA"/>
</dbReference>
<protein>
    <submittedName>
        <fullName evidence="12">Octopamine receptor</fullName>
    </submittedName>
</protein>
<dbReference type="Pfam" id="PF00001">
    <property type="entry name" value="7tm_1"/>
    <property type="match status" value="1"/>
</dbReference>
<evidence type="ECO:0000256" key="8">
    <source>
        <dbReference type="RuleBase" id="RU000688"/>
    </source>
</evidence>
<evidence type="ECO:0000256" key="3">
    <source>
        <dbReference type="ARBA" id="ARBA00022989"/>
    </source>
</evidence>
<evidence type="ECO:0000256" key="6">
    <source>
        <dbReference type="ARBA" id="ARBA00023170"/>
    </source>
</evidence>
<dbReference type="InterPro" id="IPR017452">
    <property type="entry name" value="GPCR_Rhodpsn_7TM"/>
</dbReference>
<sequence length="517" mass="58189">MGIDTNNETERVIGENESTDGWAMFNSSRLSAANDEIARTLLPVMLFLASLGLIGLIGNSLVCYIFARKFSSGSQNFLVICLAVFDLHTCLLTLPYEIIDLRFYAFYVFDSDYICKVFKFVNVFCNLGSILTLVIIAVDRYRKVCKPFTRQLRLGQIKLLFVSVLLVSIGYSTPCFFLYGYRTFNSSLVNGTFSRECSTPDGLSTLYPTIYNGFLLLNFIIITTALTCMYHGILKEVKRRNRRRKTLSNATSQKDTTAACSIYTDDGNSSTAIEEKKTKSTLSDNLNNSLNIGQTKDDLRLNSFDKNVLPDLVAVKVQACQKLKAFHGQCTHDVTSVCKDNPNSQTNAKQSRSLSDTEVFGLFPVGVSTEKSNYVKRNSSDPLVGKRVNPKRTTSISETFISESADITLAEASSTGLDKKRSRPSRKRRRAKNQTTMVAFSVTIAFIISYLPHLTLMISKLVIFVGFDETVENEGFILYNLFLRTYFINSMCNPIIYGILNSRFRLEIRRLFRSNCC</sequence>
<evidence type="ECO:0000256" key="1">
    <source>
        <dbReference type="ARBA" id="ARBA00004141"/>
    </source>
</evidence>
<dbReference type="AlphaFoldDB" id="A0AAD8EX03"/>
<keyword evidence="3 10" id="KW-1133">Transmembrane helix</keyword>
<evidence type="ECO:0000256" key="5">
    <source>
        <dbReference type="ARBA" id="ARBA00023136"/>
    </source>
</evidence>
<feature type="transmembrane region" description="Helical" evidence="10">
    <location>
        <begin position="44"/>
        <end position="65"/>
    </location>
</feature>
<feature type="transmembrane region" description="Helical" evidence="10">
    <location>
        <begin position="476"/>
        <end position="500"/>
    </location>
</feature>
<keyword evidence="13" id="KW-1185">Reference proteome</keyword>
<dbReference type="GO" id="GO:0004930">
    <property type="term" value="F:G protein-coupled receptor activity"/>
    <property type="evidence" value="ECO:0007669"/>
    <property type="project" value="UniProtKB-KW"/>
</dbReference>
<feature type="region of interest" description="Disordered" evidence="9">
    <location>
        <begin position="413"/>
        <end position="432"/>
    </location>
</feature>
<dbReference type="InterPro" id="IPR000276">
    <property type="entry name" value="GPCR_Rhodpsn"/>
</dbReference>
<feature type="domain" description="G-protein coupled receptors family 1 profile" evidence="11">
    <location>
        <begin position="58"/>
        <end position="497"/>
    </location>
</feature>
<dbReference type="CDD" id="cd00637">
    <property type="entry name" value="7tm_classA_rhodopsin-like"/>
    <property type="match status" value="1"/>
</dbReference>
<evidence type="ECO:0000256" key="7">
    <source>
        <dbReference type="ARBA" id="ARBA00023224"/>
    </source>
</evidence>
<evidence type="ECO:0000256" key="2">
    <source>
        <dbReference type="ARBA" id="ARBA00022692"/>
    </source>
</evidence>
<dbReference type="SUPFAM" id="SSF81321">
    <property type="entry name" value="Family A G protein-coupled receptor-like"/>
    <property type="match status" value="1"/>
</dbReference>
<feature type="transmembrane region" description="Helical" evidence="10">
    <location>
        <begin position="118"/>
        <end position="138"/>
    </location>
</feature>
<evidence type="ECO:0000256" key="4">
    <source>
        <dbReference type="ARBA" id="ARBA00023040"/>
    </source>
</evidence>
<feature type="transmembrane region" description="Helical" evidence="10">
    <location>
        <begin position="436"/>
        <end position="456"/>
    </location>
</feature>
<dbReference type="Proteomes" id="UP001233172">
    <property type="component" value="Unassembled WGS sequence"/>
</dbReference>
<feature type="transmembrane region" description="Helical" evidence="10">
    <location>
        <begin position="159"/>
        <end position="181"/>
    </location>
</feature>
<feature type="transmembrane region" description="Helical" evidence="10">
    <location>
        <begin position="77"/>
        <end position="98"/>
    </location>
</feature>
<reference evidence="12" key="1">
    <citation type="journal article" date="2023" name="PLoS Negl. Trop. Dis.">
        <title>A genome sequence for Biomphalaria pfeifferi, the major vector snail for the human-infecting parasite Schistosoma mansoni.</title>
        <authorList>
            <person name="Bu L."/>
            <person name="Lu L."/>
            <person name="Laidemitt M.R."/>
            <person name="Zhang S.M."/>
            <person name="Mutuku M."/>
            <person name="Mkoji G."/>
            <person name="Steinauer M."/>
            <person name="Loker E.S."/>
        </authorList>
    </citation>
    <scope>NUCLEOTIDE SEQUENCE</scope>
    <source>
        <strain evidence="12">KasaAsao</strain>
    </source>
</reference>
<dbReference type="Gene3D" id="1.20.1070.10">
    <property type="entry name" value="Rhodopsin 7-helix transmembrane proteins"/>
    <property type="match status" value="2"/>
</dbReference>
<evidence type="ECO:0000256" key="10">
    <source>
        <dbReference type="SAM" id="Phobius"/>
    </source>
</evidence>
<dbReference type="PROSITE" id="PS50262">
    <property type="entry name" value="G_PROTEIN_RECEP_F1_2"/>
    <property type="match status" value="1"/>
</dbReference>
<evidence type="ECO:0000259" key="11">
    <source>
        <dbReference type="PROSITE" id="PS50262"/>
    </source>
</evidence>
<dbReference type="PANTHER" id="PTHR45695:SF9">
    <property type="entry name" value="LEUCOKININ RECEPTOR"/>
    <property type="match status" value="1"/>
</dbReference>
<dbReference type="PANTHER" id="PTHR45695">
    <property type="entry name" value="LEUCOKININ RECEPTOR-RELATED"/>
    <property type="match status" value="1"/>
</dbReference>
<evidence type="ECO:0000313" key="13">
    <source>
        <dbReference type="Proteomes" id="UP001233172"/>
    </source>
</evidence>
<keyword evidence="4 8" id="KW-0297">G-protein coupled receptor</keyword>
<comment type="similarity">
    <text evidence="8">Belongs to the G-protein coupled receptor 1 family.</text>
</comment>
<feature type="transmembrane region" description="Helical" evidence="10">
    <location>
        <begin position="210"/>
        <end position="234"/>
    </location>
</feature>